<evidence type="ECO:0008006" key="5">
    <source>
        <dbReference type="Google" id="ProtNLM"/>
    </source>
</evidence>
<sequence>MSSNYLSTIVFVLSTLANGAQARRGGGSGGGGGGGGAEISVYRAAKGLRRDSQAIVSVPYYQISTGMPFQIIILLAAISLLASYIIYTLFVAYDLQQGFVTHTFQPVFYAMLGFTEELADVLIAGAMLLLIYHRAKLNNLPPVPWWKKTLDIVMITSLSAFVVVLLSVTSAIWVVPNYNVAFNAWLAFFHLYTAVYVLITANIVISAIVLSSKLSTMVIQDHMIRKLAADISPLLSARALFQLIDDIITSLPFRQVQMVDFDALRLAGVIIQSLIYVIVLAKAIGLSEIPKPPKTEDSNEKAEA</sequence>
<feature type="transmembrane region" description="Helical" evidence="1">
    <location>
        <begin position="152"/>
        <end position="175"/>
    </location>
</feature>
<keyword evidence="4" id="KW-1185">Reference proteome</keyword>
<evidence type="ECO:0000313" key="3">
    <source>
        <dbReference type="EMBL" id="TFK34245.1"/>
    </source>
</evidence>
<feature type="transmembrane region" description="Helical" evidence="1">
    <location>
        <begin position="69"/>
        <end position="95"/>
    </location>
</feature>
<keyword evidence="1" id="KW-1133">Transmembrane helix</keyword>
<name>A0A5C3LN98_9AGAR</name>
<dbReference type="AlphaFoldDB" id="A0A5C3LN98"/>
<evidence type="ECO:0000256" key="1">
    <source>
        <dbReference type="SAM" id="Phobius"/>
    </source>
</evidence>
<keyword evidence="1" id="KW-0472">Membrane</keyword>
<feature type="transmembrane region" description="Helical" evidence="1">
    <location>
        <begin position="107"/>
        <end position="132"/>
    </location>
</feature>
<gene>
    <name evidence="3" type="ORF">BDQ12DRAFT_669543</name>
</gene>
<reference evidence="3 4" key="1">
    <citation type="journal article" date="2019" name="Nat. Ecol. Evol.">
        <title>Megaphylogeny resolves global patterns of mushroom evolution.</title>
        <authorList>
            <person name="Varga T."/>
            <person name="Krizsan K."/>
            <person name="Foldi C."/>
            <person name="Dima B."/>
            <person name="Sanchez-Garcia M."/>
            <person name="Sanchez-Ramirez S."/>
            <person name="Szollosi G.J."/>
            <person name="Szarkandi J.G."/>
            <person name="Papp V."/>
            <person name="Albert L."/>
            <person name="Andreopoulos W."/>
            <person name="Angelini C."/>
            <person name="Antonin V."/>
            <person name="Barry K.W."/>
            <person name="Bougher N.L."/>
            <person name="Buchanan P."/>
            <person name="Buyck B."/>
            <person name="Bense V."/>
            <person name="Catcheside P."/>
            <person name="Chovatia M."/>
            <person name="Cooper J."/>
            <person name="Damon W."/>
            <person name="Desjardin D."/>
            <person name="Finy P."/>
            <person name="Geml J."/>
            <person name="Haridas S."/>
            <person name="Hughes K."/>
            <person name="Justo A."/>
            <person name="Karasinski D."/>
            <person name="Kautmanova I."/>
            <person name="Kiss B."/>
            <person name="Kocsube S."/>
            <person name="Kotiranta H."/>
            <person name="LaButti K.M."/>
            <person name="Lechner B.E."/>
            <person name="Liimatainen K."/>
            <person name="Lipzen A."/>
            <person name="Lukacs Z."/>
            <person name="Mihaltcheva S."/>
            <person name="Morgado L.N."/>
            <person name="Niskanen T."/>
            <person name="Noordeloos M.E."/>
            <person name="Ohm R.A."/>
            <person name="Ortiz-Santana B."/>
            <person name="Ovrebo C."/>
            <person name="Racz N."/>
            <person name="Riley R."/>
            <person name="Savchenko A."/>
            <person name="Shiryaev A."/>
            <person name="Soop K."/>
            <person name="Spirin V."/>
            <person name="Szebenyi C."/>
            <person name="Tomsovsky M."/>
            <person name="Tulloss R.E."/>
            <person name="Uehling J."/>
            <person name="Grigoriev I.V."/>
            <person name="Vagvolgyi C."/>
            <person name="Papp T."/>
            <person name="Martin F.M."/>
            <person name="Miettinen O."/>
            <person name="Hibbett D.S."/>
            <person name="Nagy L.G."/>
        </authorList>
    </citation>
    <scope>NUCLEOTIDE SEQUENCE [LARGE SCALE GENOMIC DNA]</scope>
    <source>
        <strain evidence="3 4">CBS 166.37</strain>
    </source>
</reference>
<protein>
    <recommendedName>
        <fullName evidence="5">Gustatory receptor</fullName>
    </recommendedName>
</protein>
<dbReference type="OrthoDB" id="3033783at2759"/>
<keyword evidence="1" id="KW-0812">Transmembrane</keyword>
<dbReference type="EMBL" id="ML213634">
    <property type="protein sequence ID" value="TFK34245.1"/>
    <property type="molecule type" value="Genomic_DNA"/>
</dbReference>
<feature type="signal peptide" evidence="2">
    <location>
        <begin position="1"/>
        <end position="22"/>
    </location>
</feature>
<evidence type="ECO:0000256" key="2">
    <source>
        <dbReference type="SAM" id="SignalP"/>
    </source>
</evidence>
<accession>A0A5C3LN98</accession>
<evidence type="ECO:0000313" key="4">
    <source>
        <dbReference type="Proteomes" id="UP000308652"/>
    </source>
</evidence>
<keyword evidence="2" id="KW-0732">Signal</keyword>
<proteinExistence type="predicted"/>
<organism evidence="3 4">
    <name type="scientific">Crucibulum laeve</name>
    <dbReference type="NCBI Taxonomy" id="68775"/>
    <lineage>
        <taxon>Eukaryota</taxon>
        <taxon>Fungi</taxon>
        <taxon>Dikarya</taxon>
        <taxon>Basidiomycota</taxon>
        <taxon>Agaricomycotina</taxon>
        <taxon>Agaricomycetes</taxon>
        <taxon>Agaricomycetidae</taxon>
        <taxon>Agaricales</taxon>
        <taxon>Agaricineae</taxon>
        <taxon>Nidulariaceae</taxon>
        <taxon>Crucibulum</taxon>
    </lineage>
</organism>
<feature type="transmembrane region" description="Helical" evidence="1">
    <location>
        <begin position="263"/>
        <end position="284"/>
    </location>
</feature>
<feature type="chain" id="PRO_5022909927" description="Gustatory receptor" evidence="2">
    <location>
        <begin position="23"/>
        <end position="304"/>
    </location>
</feature>
<dbReference type="Proteomes" id="UP000308652">
    <property type="component" value="Unassembled WGS sequence"/>
</dbReference>
<feature type="transmembrane region" description="Helical" evidence="1">
    <location>
        <begin position="187"/>
        <end position="210"/>
    </location>
</feature>